<reference evidence="2" key="1">
    <citation type="submission" date="2013-09" db="EMBL/GenBank/DDBJ databases">
        <title>Corchorus olitorius genome sequencing.</title>
        <authorList>
            <person name="Alam M."/>
            <person name="Haque M.S."/>
            <person name="Islam M.S."/>
            <person name="Emdad E.M."/>
            <person name="Islam M.M."/>
            <person name="Ahmed B."/>
            <person name="Halim A."/>
            <person name="Hossen Q.M.M."/>
            <person name="Hossain M.Z."/>
            <person name="Ahmed R."/>
            <person name="Khan M.M."/>
            <person name="Islam R."/>
            <person name="Rashid M.M."/>
            <person name="Khan S.A."/>
            <person name="Rahman M.S."/>
            <person name="Alam M."/>
            <person name="Yahiya A.S."/>
            <person name="Khan M.S."/>
            <person name="Azam M.S."/>
            <person name="Haque T."/>
            <person name="Lashkar M.Z.H."/>
            <person name="Akhand A.I."/>
            <person name="Morshed G."/>
            <person name="Roy S."/>
            <person name="Uddin K.S."/>
            <person name="Rabeya T."/>
            <person name="Hossain A.S."/>
            <person name="Chowdhury A."/>
            <person name="Snigdha A.R."/>
            <person name="Mortoza M.S."/>
            <person name="Matin S.A."/>
            <person name="Hoque S.M.E."/>
            <person name="Islam M.K."/>
            <person name="Roy D.K."/>
            <person name="Haider R."/>
            <person name="Moosa M.M."/>
            <person name="Elias S.M."/>
            <person name="Hasan A.M."/>
            <person name="Jahan S."/>
            <person name="Shafiuddin M."/>
            <person name="Mahmood N."/>
            <person name="Shommy N.S."/>
        </authorList>
    </citation>
    <scope>NUCLEOTIDE SEQUENCE [LARGE SCALE GENOMIC DNA]</scope>
    <source>
        <strain evidence="2">cv. O-4</strain>
    </source>
</reference>
<comment type="caution">
    <text evidence="1">The sequence shown here is derived from an EMBL/GenBank/DDBJ whole genome shotgun (WGS) entry which is preliminary data.</text>
</comment>
<evidence type="ECO:0000313" key="1">
    <source>
        <dbReference type="EMBL" id="OMO73625.1"/>
    </source>
</evidence>
<evidence type="ECO:0000313" key="2">
    <source>
        <dbReference type="Proteomes" id="UP000187203"/>
    </source>
</evidence>
<dbReference type="AlphaFoldDB" id="A0A1R3HTA0"/>
<dbReference type="Proteomes" id="UP000187203">
    <property type="component" value="Unassembled WGS sequence"/>
</dbReference>
<protein>
    <submittedName>
        <fullName evidence="1">Uncharacterized protein</fullName>
    </submittedName>
</protein>
<keyword evidence="2" id="KW-1185">Reference proteome</keyword>
<organism evidence="1 2">
    <name type="scientific">Corchorus olitorius</name>
    <dbReference type="NCBI Taxonomy" id="93759"/>
    <lineage>
        <taxon>Eukaryota</taxon>
        <taxon>Viridiplantae</taxon>
        <taxon>Streptophyta</taxon>
        <taxon>Embryophyta</taxon>
        <taxon>Tracheophyta</taxon>
        <taxon>Spermatophyta</taxon>
        <taxon>Magnoliopsida</taxon>
        <taxon>eudicotyledons</taxon>
        <taxon>Gunneridae</taxon>
        <taxon>Pentapetalae</taxon>
        <taxon>rosids</taxon>
        <taxon>malvids</taxon>
        <taxon>Malvales</taxon>
        <taxon>Malvaceae</taxon>
        <taxon>Grewioideae</taxon>
        <taxon>Apeibeae</taxon>
        <taxon>Corchorus</taxon>
    </lineage>
</organism>
<sequence length="49" mass="5273">MVTFTTAIARSQAVPKQAAAIAAKLNDFQSIDFLSKKQNIAAAFNDVFV</sequence>
<proteinExistence type="predicted"/>
<dbReference type="EMBL" id="AWUE01019409">
    <property type="protein sequence ID" value="OMO73625.1"/>
    <property type="molecule type" value="Genomic_DNA"/>
</dbReference>
<accession>A0A1R3HTA0</accession>
<name>A0A1R3HTA0_9ROSI</name>
<gene>
    <name evidence="1" type="ORF">COLO4_26976</name>
</gene>